<dbReference type="AlphaFoldDB" id="X6LTC6"/>
<name>X6LTC6_RETFI</name>
<proteinExistence type="predicted"/>
<evidence type="ECO:0000313" key="2">
    <source>
        <dbReference type="Proteomes" id="UP000023152"/>
    </source>
</evidence>
<dbReference type="EMBL" id="ASPP01029109">
    <property type="protein sequence ID" value="ETO04646.1"/>
    <property type="molecule type" value="Genomic_DNA"/>
</dbReference>
<keyword evidence="2" id="KW-1185">Reference proteome</keyword>
<protein>
    <submittedName>
        <fullName evidence="1">Uncharacterized protein</fullName>
    </submittedName>
</protein>
<comment type="caution">
    <text evidence="1">The sequence shown here is derived from an EMBL/GenBank/DDBJ whole genome shotgun (WGS) entry which is preliminary data.</text>
</comment>
<reference evidence="1 2" key="1">
    <citation type="journal article" date="2013" name="Curr. Biol.">
        <title>The Genome of the Foraminiferan Reticulomyxa filosa.</title>
        <authorList>
            <person name="Glockner G."/>
            <person name="Hulsmann N."/>
            <person name="Schleicher M."/>
            <person name="Noegel A.A."/>
            <person name="Eichinger L."/>
            <person name="Gallinger C."/>
            <person name="Pawlowski J."/>
            <person name="Sierra R."/>
            <person name="Euteneuer U."/>
            <person name="Pillet L."/>
            <person name="Moustafa A."/>
            <person name="Platzer M."/>
            <person name="Groth M."/>
            <person name="Szafranski K."/>
            <person name="Schliwa M."/>
        </authorList>
    </citation>
    <scope>NUCLEOTIDE SEQUENCE [LARGE SCALE GENOMIC DNA]</scope>
</reference>
<accession>X6LTC6</accession>
<gene>
    <name evidence="1" type="ORF">RFI_32750</name>
</gene>
<evidence type="ECO:0000313" key="1">
    <source>
        <dbReference type="EMBL" id="ETO04646.1"/>
    </source>
</evidence>
<sequence length="205" mass="25308">MEQLQNIFSTIEKEIVSKVWYLCEGNLDERLQYLVQLLEEFSDKIDKTIILMIWKQRHQIYWETYIDLIELSSYGANKIEEKSELKIIREMCLYILWNILSYPTVIKYRQINTISLLHILKCKCRLLNASVDQIFMEMEDFFKKCGFQKEKDENWYYPNRIQLLLLWECYQTWICLQPMYRYHLFMLEYVLFMNDKMYTNNLKMK</sequence>
<dbReference type="Proteomes" id="UP000023152">
    <property type="component" value="Unassembled WGS sequence"/>
</dbReference>
<organism evidence="1 2">
    <name type="scientific">Reticulomyxa filosa</name>
    <dbReference type="NCBI Taxonomy" id="46433"/>
    <lineage>
        <taxon>Eukaryota</taxon>
        <taxon>Sar</taxon>
        <taxon>Rhizaria</taxon>
        <taxon>Retaria</taxon>
        <taxon>Foraminifera</taxon>
        <taxon>Monothalamids</taxon>
        <taxon>Reticulomyxidae</taxon>
        <taxon>Reticulomyxa</taxon>
    </lineage>
</organism>